<reference evidence="2 3" key="1">
    <citation type="journal article" date="2014" name="Genome Announc.">
        <title>Draft Genome Sequences of Marine Flavobacterium Algibacter lectus Strains SS8 and NR4.</title>
        <authorList>
            <person name="Takatani N."/>
            <person name="Nakanishi M."/>
            <person name="Meirelles P."/>
            <person name="Mino S."/>
            <person name="Suda W."/>
            <person name="Oshima K."/>
            <person name="Hattori M."/>
            <person name="Ohkuma M."/>
            <person name="Hosokawa M."/>
            <person name="Miyashita K."/>
            <person name="Thompson F.L."/>
            <person name="Niwa A."/>
            <person name="Sawabe T."/>
            <person name="Sawabe T."/>
        </authorList>
    </citation>
    <scope>NUCLEOTIDE SEQUENCE [LARGE SCALE GENOMIC DNA]</scope>
    <source>
        <strain evidence="3">JCM19274</strain>
    </source>
</reference>
<evidence type="ECO:0000256" key="1">
    <source>
        <dbReference type="SAM" id="MobiDB-lite"/>
    </source>
</evidence>
<gene>
    <name evidence="2" type="ORF">JCM19274_5197</name>
</gene>
<evidence type="ECO:0000313" key="2">
    <source>
        <dbReference type="EMBL" id="GAL77484.1"/>
    </source>
</evidence>
<protein>
    <submittedName>
        <fullName evidence="2">Uncharacterized protein</fullName>
    </submittedName>
</protein>
<accession>A0A090WQ60</accession>
<name>A0A090WQ60_9FLAO</name>
<dbReference type="EMBL" id="BBNU01000001">
    <property type="protein sequence ID" value="GAL77484.1"/>
    <property type="molecule type" value="Genomic_DNA"/>
</dbReference>
<feature type="compositionally biased region" description="Basic and acidic residues" evidence="1">
    <location>
        <begin position="63"/>
        <end position="75"/>
    </location>
</feature>
<comment type="caution">
    <text evidence="2">The sequence shown here is derived from an EMBL/GenBank/DDBJ whole genome shotgun (WGS) entry which is preliminary data.</text>
</comment>
<evidence type="ECO:0000313" key="3">
    <source>
        <dbReference type="Proteomes" id="UP000029643"/>
    </source>
</evidence>
<organism evidence="2 3">
    <name type="scientific">Algibacter lectus</name>
    <dbReference type="NCBI Taxonomy" id="221126"/>
    <lineage>
        <taxon>Bacteria</taxon>
        <taxon>Pseudomonadati</taxon>
        <taxon>Bacteroidota</taxon>
        <taxon>Flavobacteriia</taxon>
        <taxon>Flavobacteriales</taxon>
        <taxon>Flavobacteriaceae</taxon>
        <taxon>Algibacter</taxon>
    </lineage>
</organism>
<feature type="region of interest" description="Disordered" evidence="1">
    <location>
        <begin position="63"/>
        <end position="90"/>
    </location>
</feature>
<dbReference type="Proteomes" id="UP000029643">
    <property type="component" value="Unassembled WGS sequence"/>
</dbReference>
<proteinExistence type="predicted"/>
<dbReference type="AlphaFoldDB" id="A0A090WQ60"/>
<sequence>MEVSFLLNEDGTLTAKVFNRENSIRNFGEDIGYTQGVGLSYNVDFDTFKELLRKIFTKKSDKEDDVLERPEKEAENALPDYISVKPASKN</sequence>